<dbReference type="eggNOG" id="ENOG502R39V">
    <property type="taxonomic scope" value="Eukaryota"/>
</dbReference>
<keyword evidence="3" id="KW-1185">Reference proteome</keyword>
<accession>A0A0D9W9V2</accession>
<dbReference type="HOGENOM" id="CLU_048348_0_0_1"/>
<reference evidence="3" key="2">
    <citation type="submission" date="2013-12" db="EMBL/GenBank/DDBJ databases">
        <authorList>
            <person name="Yu Y."/>
            <person name="Lee S."/>
            <person name="de Baynast K."/>
            <person name="Wissotski M."/>
            <person name="Liu L."/>
            <person name="Talag J."/>
            <person name="Goicoechea J."/>
            <person name="Angelova A."/>
            <person name="Jetty R."/>
            <person name="Kudrna D."/>
            <person name="Golser W."/>
            <person name="Rivera L."/>
            <person name="Zhang J."/>
            <person name="Wing R."/>
        </authorList>
    </citation>
    <scope>NUCLEOTIDE SEQUENCE</scope>
</reference>
<organism evidence="2 3">
    <name type="scientific">Leersia perrieri</name>
    <dbReference type="NCBI Taxonomy" id="77586"/>
    <lineage>
        <taxon>Eukaryota</taxon>
        <taxon>Viridiplantae</taxon>
        <taxon>Streptophyta</taxon>
        <taxon>Embryophyta</taxon>
        <taxon>Tracheophyta</taxon>
        <taxon>Spermatophyta</taxon>
        <taxon>Magnoliopsida</taxon>
        <taxon>Liliopsida</taxon>
        <taxon>Poales</taxon>
        <taxon>Poaceae</taxon>
        <taxon>BOP clade</taxon>
        <taxon>Oryzoideae</taxon>
        <taxon>Oryzeae</taxon>
        <taxon>Oryzinae</taxon>
        <taxon>Leersia</taxon>
    </lineage>
</organism>
<evidence type="ECO:0000256" key="1">
    <source>
        <dbReference type="SAM" id="MobiDB-lite"/>
    </source>
</evidence>
<feature type="compositionally biased region" description="Acidic residues" evidence="1">
    <location>
        <begin position="40"/>
        <end position="56"/>
    </location>
</feature>
<evidence type="ECO:0000313" key="3">
    <source>
        <dbReference type="Proteomes" id="UP000032180"/>
    </source>
</evidence>
<evidence type="ECO:0000313" key="2">
    <source>
        <dbReference type="EnsemblPlants" id="LPERR04G21720.1"/>
    </source>
</evidence>
<sequence>MGPRIRSRATAFPDDEGPEGWEDDTSDEESASSDSGSSSDGEEDAYDEEEEGEEEMIPIHVVDGEEYVELYNDIKNIGIRELSFAHAPYVLEKVLEVCKAREDDRDRWCVGNLAQLREVAAFRTGFVGIISSLERLQVLWKNHRVVAVDWDMIGAVKVAVARLPALSDRHPQDLRAEVVKLMERLEATLPVQPDGADSHGANSVEILFPSLVSDVEVLLKDMHEIGLMSIKYSRAELSAYVEVGEGVENEPEEQKPPYIRISSYNEALLAMDSESQLLRTPLCVVACKLSDATKMFNELEKASLKGRWVGNLRILQDTSQFRTVFSRLSESISNVYLTLLEHEIDWFEIQMIKETKDQITTMCDSQTVELRDATLGFLGSIESVLSDFPPLPSDTLTDETEHPHQLIKDLSTKVKQLVDDAKAIEHLKVEYPDAGPPTPLT</sequence>
<dbReference type="AlphaFoldDB" id="A0A0D9W9V2"/>
<feature type="region of interest" description="Disordered" evidence="1">
    <location>
        <begin position="1"/>
        <end position="58"/>
    </location>
</feature>
<name>A0A0D9W9V2_9ORYZ</name>
<dbReference type="EnsemblPlants" id="LPERR04G21720.1">
    <property type="protein sequence ID" value="LPERR04G21720.1"/>
    <property type="gene ID" value="LPERR04G21720"/>
</dbReference>
<proteinExistence type="predicted"/>
<protein>
    <submittedName>
        <fullName evidence="2">Uncharacterized protein</fullName>
    </submittedName>
</protein>
<feature type="compositionally biased region" description="Acidic residues" evidence="1">
    <location>
        <begin position="13"/>
        <end position="31"/>
    </location>
</feature>
<dbReference type="Gramene" id="LPERR04G21720.1">
    <property type="protein sequence ID" value="LPERR04G21720.1"/>
    <property type="gene ID" value="LPERR04G21720"/>
</dbReference>
<reference evidence="2 3" key="1">
    <citation type="submission" date="2012-08" db="EMBL/GenBank/DDBJ databases">
        <title>Oryza genome evolution.</title>
        <authorList>
            <person name="Wing R.A."/>
        </authorList>
    </citation>
    <scope>NUCLEOTIDE SEQUENCE</scope>
</reference>
<dbReference type="Proteomes" id="UP000032180">
    <property type="component" value="Chromosome 4"/>
</dbReference>
<reference evidence="2" key="3">
    <citation type="submission" date="2015-04" db="UniProtKB">
        <authorList>
            <consortium name="EnsemblPlants"/>
        </authorList>
    </citation>
    <scope>IDENTIFICATION</scope>
</reference>